<dbReference type="RefSeq" id="WP_379288523.1">
    <property type="nucleotide sequence ID" value="NZ_JBHTIU010000039.1"/>
</dbReference>
<dbReference type="InterPro" id="IPR000600">
    <property type="entry name" value="ROK"/>
</dbReference>
<dbReference type="Gene3D" id="3.30.420.40">
    <property type="match status" value="2"/>
</dbReference>
<evidence type="ECO:0000313" key="5">
    <source>
        <dbReference type="Proteomes" id="UP001597120"/>
    </source>
</evidence>
<evidence type="ECO:0000256" key="2">
    <source>
        <dbReference type="ARBA" id="ARBA00006479"/>
    </source>
</evidence>
<dbReference type="PROSITE" id="PS01125">
    <property type="entry name" value="ROK"/>
    <property type="match status" value="1"/>
</dbReference>
<dbReference type="Gene3D" id="1.10.10.10">
    <property type="entry name" value="Winged helix-like DNA-binding domain superfamily/Winged helix DNA-binding domain"/>
    <property type="match status" value="1"/>
</dbReference>
<comment type="function">
    <text evidence="1">Transcriptional repressor of xylose-utilizing enzymes.</text>
</comment>
<gene>
    <name evidence="4" type="ORF">ACFQ03_12810</name>
</gene>
<keyword evidence="3" id="KW-0119">Carbohydrate metabolism</keyword>
<reference evidence="5" key="1">
    <citation type="journal article" date="2019" name="Int. J. Syst. Evol. Microbiol.">
        <title>The Global Catalogue of Microorganisms (GCM) 10K type strain sequencing project: providing services to taxonomists for standard genome sequencing and annotation.</title>
        <authorList>
            <consortium name="The Broad Institute Genomics Platform"/>
            <consortium name="The Broad Institute Genome Sequencing Center for Infectious Disease"/>
            <person name="Wu L."/>
            <person name="Ma J."/>
        </authorList>
    </citation>
    <scope>NUCLEOTIDE SEQUENCE [LARGE SCALE GENOMIC DNA]</scope>
    <source>
        <strain evidence="5">CCUG 57263</strain>
    </source>
</reference>
<keyword evidence="5" id="KW-1185">Reference proteome</keyword>
<dbReference type="Pfam" id="PF00480">
    <property type="entry name" value="ROK"/>
    <property type="match status" value="1"/>
</dbReference>
<comment type="similarity">
    <text evidence="2">Belongs to the ROK (NagC/XylR) family.</text>
</comment>
<dbReference type="SUPFAM" id="SSF46785">
    <property type="entry name" value="Winged helix' DNA-binding domain"/>
    <property type="match status" value="1"/>
</dbReference>
<evidence type="ECO:0000313" key="4">
    <source>
        <dbReference type="EMBL" id="MFD0870034.1"/>
    </source>
</evidence>
<dbReference type="InterPro" id="IPR036390">
    <property type="entry name" value="WH_DNA-bd_sf"/>
</dbReference>
<dbReference type="InterPro" id="IPR036388">
    <property type="entry name" value="WH-like_DNA-bd_sf"/>
</dbReference>
<organism evidence="4 5">
    <name type="scientific">Paenibacillus residui</name>
    <dbReference type="NCBI Taxonomy" id="629724"/>
    <lineage>
        <taxon>Bacteria</taxon>
        <taxon>Bacillati</taxon>
        <taxon>Bacillota</taxon>
        <taxon>Bacilli</taxon>
        <taxon>Bacillales</taxon>
        <taxon>Paenibacillaceae</taxon>
        <taxon>Paenibacillus</taxon>
    </lineage>
</organism>
<comment type="caution">
    <text evidence="4">The sequence shown here is derived from an EMBL/GenBank/DDBJ whole genome shotgun (WGS) entry which is preliminary data.</text>
</comment>
<dbReference type="SUPFAM" id="SSF53067">
    <property type="entry name" value="Actin-like ATPase domain"/>
    <property type="match status" value="1"/>
</dbReference>
<sequence length="398" mass="43164">MKRTGDQYLVKQINKSIVLDTIRRQSPLSRAQVSSLTGLHKGTVSSLVNELMENDLVKEIGTGPSSGGRKPVMLLFNKTAGYAVGVDLGVNYILTVLTDLDGNIVLERNVKISDRSTENVLTQLKISIREVIDRSPPSPYGVIGIGIGVPGMVDNKGHVRMTPNLQWDEIDLSGVLTKEFGCPVRVDNEANAGAMGEKQFGAGRKFSDLIYVSIGIGIGIGIVIRGELYRGASGFSGEMGHMTIEANGKPCKCGNRGCWELYASENALLESAEALPLPAQSVDGGNALDLDVLLRAAHEEIPEVISMFGTVGQFIGIGLSNIVNTFNPEQIIIGNRMTTAEKWLKEPMLDAFHSRTLPVHRHRTKIEFSSLGTHSAVLGASHLAVSDFFDRMNVYMDR</sequence>
<dbReference type="PANTHER" id="PTHR18964:SF149">
    <property type="entry name" value="BIFUNCTIONAL UDP-N-ACETYLGLUCOSAMINE 2-EPIMERASE_N-ACETYLMANNOSAMINE KINASE"/>
    <property type="match status" value="1"/>
</dbReference>
<dbReference type="EMBL" id="JBHTIU010000039">
    <property type="protein sequence ID" value="MFD0870034.1"/>
    <property type="molecule type" value="Genomic_DNA"/>
</dbReference>
<name>A0ABW3DCR4_9BACL</name>
<proteinExistence type="inferred from homology"/>
<dbReference type="InterPro" id="IPR043129">
    <property type="entry name" value="ATPase_NBD"/>
</dbReference>
<evidence type="ECO:0000256" key="1">
    <source>
        <dbReference type="ARBA" id="ARBA00002486"/>
    </source>
</evidence>
<accession>A0ABW3DCR4</accession>
<evidence type="ECO:0000256" key="3">
    <source>
        <dbReference type="ARBA" id="ARBA00022629"/>
    </source>
</evidence>
<dbReference type="PANTHER" id="PTHR18964">
    <property type="entry name" value="ROK (REPRESSOR, ORF, KINASE) FAMILY"/>
    <property type="match status" value="1"/>
</dbReference>
<dbReference type="Proteomes" id="UP001597120">
    <property type="component" value="Unassembled WGS sequence"/>
</dbReference>
<protein>
    <submittedName>
        <fullName evidence="4">ROK family protein</fullName>
    </submittedName>
</protein>
<dbReference type="InterPro" id="IPR049874">
    <property type="entry name" value="ROK_cs"/>
</dbReference>
<dbReference type="CDD" id="cd24076">
    <property type="entry name" value="ASKHA_ATPase_ROK_BsXylR-like"/>
    <property type="match status" value="1"/>
</dbReference>
<keyword evidence="3" id="KW-0859">Xylose metabolism</keyword>